<evidence type="ECO:0000313" key="1">
    <source>
        <dbReference type="EMBL" id="CAH1433515.1"/>
    </source>
</evidence>
<comment type="caution">
    <text evidence="1">The sequence shown here is derived from an EMBL/GenBank/DDBJ whole genome shotgun (WGS) entry which is preliminary data.</text>
</comment>
<organism evidence="1 2">
    <name type="scientific">Lactuca virosa</name>
    <dbReference type="NCBI Taxonomy" id="75947"/>
    <lineage>
        <taxon>Eukaryota</taxon>
        <taxon>Viridiplantae</taxon>
        <taxon>Streptophyta</taxon>
        <taxon>Embryophyta</taxon>
        <taxon>Tracheophyta</taxon>
        <taxon>Spermatophyta</taxon>
        <taxon>Magnoliopsida</taxon>
        <taxon>eudicotyledons</taxon>
        <taxon>Gunneridae</taxon>
        <taxon>Pentapetalae</taxon>
        <taxon>asterids</taxon>
        <taxon>campanulids</taxon>
        <taxon>Asterales</taxon>
        <taxon>Asteraceae</taxon>
        <taxon>Cichorioideae</taxon>
        <taxon>Cichorieae</taxon>
        <taxon>Lactucinae</taxon>
        <taxon>Lactuca</taxon>
    </lineage>
</organism>
<keyword evidence="2" id="KW-1185">Reference proteome</keyword>
<proteinExistence type="predicted"/>
<gene>
    <name evidence="1" type="ORF">LVIROSA_LOCUS20100</name>
</gene>
<dbReference type="EMBL" id="CAKMRJ010003334">
    <property type="protein sequence ID" value="CAH1433515.1"/>
    <property type="molecule type" value="Genomic_DNA"/>
</dbReference>
<protein>
    <submittedName>
        <fullName evidence="1">Uncharacterized protein</fullName>
    </submittedName>
</protein>
<dbReference type="Proteomes" id="UP001157418">
    <property type="component" value="Unassembled WGS sequence"/>
</dbReference>
<accession>A0AAU9NCK4</accession>
<sequence>MSKKTLIGEAHSFDHIVSLPTSLLMNDDTKYFGGLCVALGLRTSVKANEFLEDNNRWKDWFKWMIRADQKEFPYERTTWLKILGLPLRFFDEENFSKIAERFDKVIFSFIKL</sequence>
<dbReference type="AlphaFoldDB" id="A0AAU9NCK4"/>
<evidence type="ECO:0000313" key="2">
    <source>
        <dbReference type="Proteomes" id="UP001157418"/>
    </source>
</evidence>
<reference evidence="1 2" key="1">
    <citation type="submission" date="2022-01" db="EMBL/GenBank/DDBJ databases">
        <authorList>
            <person name="Xiong W."/>
            <person name="Schranz E."/>
        </authorList>
    </citation>
    <scope>NUCLEOTIDE SEQUENCE [LARGE SCALE GENOMIC DNA]</scope>
</reference>
<name>A0AAU9NCK4_9ASTR</name>